<protein>
    <submittedName>
        <fullName evidence="3">HTH cro/C1-type domain-containing protein</fullName>
    </submittedName>
</protein>
<dbReference type="AlphaFoldDB" id="A0AAD2DB70"/>
<sequence>MSIGDNIKKYRKLNKLTQKELGEKIGKKAITVRQYESGYIEPPTSVLIKIGEVLNVPTEKLINDSGSEISLPPVTSETAKLVEKALGIVDIEYTQEEKEALALTDALDILLKRNGYDISSFTASEADLIIKNIENMVTIMANLKEKK</sequence>
<dbReference type="PANTHER" id="PTHR46558">
    <property type="entry name" value="TRACRIPTIONAL REGULATORY PROTEIN-RELATED-RELATED"/>
    <property type="match status" value="1"/>
</dbReference>
<evidence type="ECO:0000256" key="1">
    <source>
        <dbReference type="ARBA" id="ARBA00023125"/>
    </source>
</evidence>
<dbReference type="Proteomes" id="UP001189143">
    <property type="component" value="Unassembled WGS sequence"/>
</dbReference>
<keyword evidence="1" id="KW-0238">DNA-binding</keyword>
<evidence type="ECO:0000259" key="2">
    <source>
        <dbReference type="PROSITE" id="PS50943"/>
    </source>
</evidence>
<dbReference type="CDD" id="cd00093">
    <property type="entry name" value="HTH_XRE"/>
    <property type="match status" value="1"/>
</dbReference>
<dbReference type="RefSeq" id="WP_317049083.1">
    <property type="nucleotide sequence ID" value="NZ_CAMRXC010000022.1"/>
</dbReference>
<dbReference type="EMBL" id="CAMTCP010000006">
    <property type="protein sequence ID" value="CAI3538495.1"/>
    <property type="molecule type" value="Genomic_DNA"/>
</dbReference>
<proteinExistence type="predicted"/>
<organism evidence="3 4">
    <name type="scientific">Clostridium neonatale</name>
    <dbReference type="NCBI Taxonomy" id="137838"/>
    <lineage>
        <taxon>Bacteria</taxon>
        <taxon>Bacillati</taxon>
        <taxon>Bacillota</taxon>
        <taxon>Clostridia</taxon>
        <taxon>Eubacteriales</taxon>
        <taxon>Clostridiaceae</taxon>
        <taxon>Clostridium</taxon>
    </lineage>
</organism>
<dbReference type="Pfam" id="PF01381">
    <property type="entry name" value="HTH_3"/>
    <property type="match status" value="1"/>
</dbReference>
<dbReference type="PROSITE" id="PS50943">
    <property type="entry name" value="HTH_CROC1"/>
    <property type="match status" value="1"/>
</dbReference>
<evidence type="ECO:0000313" key="4">
    <source>
        <dbReference type="Proteomes" id="UP001189143"/>
    </source>
</evidence>
<dbReference type="InterPro" id="IPR001387">
    <property type="entry name" value="Cro/C1-type_HTH"/>
</dbReference>
<gene>
    <name evidence="3" type="ORF">CNEO2_1050009</name>
</gene>
<comment type="caution">
    <text evidence="3">The sequence shown here is derived from an EMBL/GenBank/DDBJ whole genome shotgun (WGS) entry which is preliminary data.</text>
</comment>
<feature type="domain" description="HTH cro/C1-type" evidence="2">
    <location>
        <begin position="7"/>
        <end position="61"/>
    </location>
</feature>
<accession>A0AAD2DB70</accession>
<dbReference type="SUPFAM" id="SSF47413">
    <property type="entry name" value="lambda repressor-like DNA-binding domains"/>
    <property type="match status" value="1"/>
</dbReference>
<dbReference type="SMART" id="SM00530">
    <property type="entry name" value="HTH_XRE"/>
    <property type="match status" value="1"/>
</dbReference>
<evidence type="ECO:0000313" key="3">
    <source>
        <dbReference type="EMBL" id="CAI3538495.1"/>
    </source>
</evidence>
<dbReference type="InterPro" id="IPR010982">
    <property type="entry name" value="Lambda_DNA-bd_dom_sf"/>
</dbReference>
<name>A0AAD2DB70_9CLOT</name>
<dbReference type="Gene3D" id="1.10.260.40">
    <property type="entry name" value="lambda repressor-like DNA-binding domains"/>
    <property type="match status" value="1"/>
</dbReference>
<reference evidence="3" key="1">
    <citation type="submission" date="2022-10" db="EMBL/GenBank/DDBJ databases">
        <authorList>
            <person name="Aires J."/>
            <person name="Mesa V."/>
        </authorList>
    </citation>
    <scope>NUCLEOTIDE SEQUENCE</scope>
    <source>
        <strain evidence="3">Clostridium neonatale JD116</strain>
    </source>
</reference>
<dbReference type="PANTHER" id="PTHR46558:SF11">
    <property type="entry name" value="HTH-TYPE TRANSCRIPTIONAL REGULATOR XRE"/>
    <property type="match status" value="1"/>
</dbReference>
<dbReference type="GO" id="GO:0003677">
    <property type="term" value="F:DNA binding"/>
    <property type="evidence" value="ECO:0007669"/>
    <property type="project" value="UniProtKB-KW"/>
</dbReference>